<gene>
    <name evidence="3" type="ORF">S06H3_30347</name>
</gene>
<keyword evidence="1" id="KW-0597">Phosphoprotein</keyword>
<evidence type="ECO:0000259" key="2">
    <source>
        <dbReference type="PROSITE" id="PS50110"/>
    </source>
</evidence>
<dbReference type="PROSITE" id="PS50110">
    <property type="entry name" value="RESPONSE_REGULATORY"/>
    <property type="match status" value="1"/>
</dbReference>
<dbReference type="InterPro" id="IPR001789">
    <property type="entry name" value="Sig_transdc_resp-reg_receiver"/>
</dbReference>
<evidence type="ECO:0000256" key="1">
    <source>
        <dbReference type="ARBA" id="ARBA00022553"/>
    </source>
</evidence>
<dbReference type="InterPro" id="IPR050595">
    <property type="entry name" value="Bact_response_regulator"/>
</dbReference>
<comment type="caution">
    <text evidence="3">The sequence shown here is derived from an EMBL/GenBank/DDBJ whole genome shotgun (WGS) entry which is preliminary data.</text>
</comment>
<dbReference type="SUPFAM" id="SSF52172">
    <property type="entry name" value="CheY-like"/>
    <property type="match status" value="1"/>
</dbReference>
<reference evidence="3" key="1">
    <citation type="journal article" date="2014" name="Front. Microbiol.">
        <title>High frequency of phylogenetically diverse reductive dehalogenase-homologous genes in deep subseafloor sedimentary metagenomes.</title>
        <authorList>
            <person name="Kawai M."/>
            <person name="Futagami T."/>
            <person name="Toyoda A."/>
            <person name="Takaki Y."/>
            <person name="Nishi S."/>
            <person name="Hori S."/>
            <person name="Arai W."/>
            <person name="Tsubouchi T."/>
            <person name="Morono Y."/>
            <person name="Uchiyama I."/>
            <person name="Ito T."/>
            <person name="Fujiyama A."/>
            <person name="Inagaki F."/>
            <person name="Takami H."/>
        </authorList>
    </citation>
    <scope>NUCLEOTIDE SEQUENCE</scope>
    <source>
        <strain evidence="3">Expedition CK06-06</strain>
    </source>
</reference>
<feature type="domain" description="Response regulatory" evidence="2">
    <location>
        <begin position="4"/>
        <end position="126"/>
    </location>
</feature>
<dbReference type="SMART" id="SM00448">
    <property type="entry name" value="REC"/>
    <property type="match status" value="1"/>
</dbReference>
<proteinExistence type="predicted"/>
<dbReference type="AlphaFoldDB" id="X1M965"/>
<sequence length="130" mass="15097">MKPKILIIEDDVPTIKLYEEVFKMAGLEVETLDTGQKAIERLREIREEKKEKPDLILLDLILPDMNGISVLKEARKYPETKDLKIFALTNYDNPKLNQELIKEGVDKILIKTQYSLRDLTEIIKEGLKSK</sequence>
<dbReference type="GO" id="GO:0000160">
    <property type="term" value="P:phosphorelay signal transduction system"/>
    <property type="evidence" value="ECO:0007669"/>
    <property type="project" value="InterPro"/>
</dbReference>
<dbReference type="Pfam" id="PF00072">
    <property type="entry name" value="Response_reg"/>
    <property type="match status" value="1"/>
</dbReference>
<dbReference type="PANTHER" id="PTHR44591">
    <property type="entry name" value="STRESS RESPONSE REGULATOR PROTEIN 1"/>
    <property type="match status" value="1"/>
</dbReference>
<protein>
    <recommendedName>
        <fullName evidence="2">Response regulatory domain-containing protein</fullName>
    </recommendedName>
</protein>
<name>X1M965_9ZZZZ</name>
<dbReference type="InterPro" id="IPR011006">
    <property type="entry name" value="CheY-like_superfamily"/>
</dbReference>
<dbReference type="Gene3D" id="3.40.50.2300">
    <property type="match status" value="1"/>
</dbReference>
<evidence type="ECO:0000313" key="3">
    <source>
        <dbReference type="EMBL" id="GAI28172.1"/>
    </source>
</evidence>
<dbReference type="EMBL" id="BARV01017861">
    <property type="protein sequence ID" value="GAI28172.1"/>
    <property type="molecule type" value="Genomic_DNA"/>
</dbReference>
<dbReference type="PANTHER" id="PTHR44591:SF3">
    <property type="entry name" value="RESPONSE REGULATORY DOMAIN-CONTAINING PROTEIN"/>
    <property type="match status" value="1"/>
</dbReference>
<organism evidence="3">
    <name type="scientific">marine sediment metagenome</name>
    <dbReference type="NCBI Taxonomy" id="412755"/>
    <lineage>
        <taxon>unclassified sequences</taxon>
        <taxon>metagenomes</taxon>
        <taxon>ecological metagenomes</taxon>
    </lineage>
</organism>
<accession>X1M965</accession>